<dbReference type="PANTHER" id="PTHR33164">
    <property type="entry name" value="TRANSCRIPTIONAL REGULATOR, MARR FAMILY"/>
    <property type="match status" value="1"/>
</dbReference>
<dbReference type="SMART" id="SM00347">
    <property type="entry name" value="HTH_MARR"/>
    <property type="match status" value="1"/>
</dbReference>
<reference evidence="2" key="1">
    <citation type="submission" date="2023-07" db="EMBL/GenBank/DDBJ databases">
        <title>Bacterial whole genome sequence for Sphingobium sp. HBC34.</title>
        <authorList>
            <person name="Le V."/>
            <person name="Ko S.-R."/>
            <person name="Ahn C.-Y."/>
            <person name="Oh H.-M."/>
        </authorList>
    </citation>
    <scope>NUCLEOTIDE SEQUENCE</scope>
    <source>
        <strain evidence="2">HBC34</strain>
    </source>
</reference>
<gene>
    <name evidence="2" type="ORF">Q4610_10860</name>
</gene>
<dbReference type="Gene3D" id="1.10.10.10">
    <property type="entry name" value="Winged helix-like DNA-binding domain superfamily/Winged helix DNA-binding domain"/>
    <property type="match status" value="1"/>
</dbReference>
<keyword evidence="3" id="KW-1185">Reference proteome</keyword>
<dbReference type="InterPro" id="IPR000835">
    <property type="entry name" value="HTH_MarR-typ"/>
</dbReference>
<dbReference type="PROSITE" id="PS50995">
    <property type="entry name" value="HTH_MARR_2"/>
    <property type="match status" value="1"/>
</dbReference>
<dbReference type="EMBL" id="JAUQOM010000004">
    <property type="protein sequence ID" value="MDO7835542.1"/>
    <property type="molecule type" value="Genomic_DNA"/>
</dbReference>
<evidence type="ECO:0000259" key="1">
    <source>
        <dbReference type="PROSITE" id="PS50995"/>
    </source>
</evidence>
<comment type="caution">
    <text evidence="2">The sequence shown here is derived from an EMBL/GenBank/DDBJ whole genome shotgun (WGS) entry which is preliminary data.</text>
</comment>
<organism evidence="2 3">
    <name type="scientific">Sphingobium cyanobacteriorum</name>
    <dbReference type="NCBI Taxonomy" id="3063954"/>
    <lineage>
        <taxon>Bacteria</taxon>
        <taxon>Pseudomonadati</taxon>
        <taxon>Pseudomonadota</taxon>
        <taxon>Alphaproteobacteria</taxon>
        <taxon>Sphingomonadales</taxon>
        <taxon>Sphingomonadaceae</taxon>
        <taxon>Sphingobium</taxon>
    </lineage>
</organism>
<protein>
    <submittedName>
        <fullName evidence="2">MarR family transcriptional regulator</fullName>
    </submittedName>
</protein>
<feature type="domain" description="HTH marR-type" evidence="1">
    <location>
        <begin position="20"/>
        <end position="154"/>
    </location>
</feature>
<dbReference type="InterPro" id="IPR039422">
    <property type="entry name" value="MarR/SlyA-like"/>
</dbReference>
<dbReference type="InterPro" id="IPR036388">
    <property type="entry name" value="WH-like_DNA-bd_sf"/>
</dbReference>
<dbReference type="Pfam" id="PF12802">
    <property type="entry name" value="MarR_2"/>
    <property type="match status" value="1"/>
</dbReference>
<dbReference type="Proteomes" id="UP001176471">
    <property type="component" value="Unassembled WGS sequence"/>
</dbReference>
<name>A0ABT8ZLW5_9SPHN</name>
<dbReference type="RefSeq" id="WP_304535967.1">
    <property type="nucleotide sequence ID" value="NZ_JAUQOM010000004.1"/>
</dbReference>
<sequence>MDDSDDLEPDNRAAPAGAIDLRLWVRLLGCAKIIEKRLRRNFQEQFDTTLPRFDVMAALDRAADGLNMGALSRALLVSNGNVTAIVRQLQDQNFLASRPDPQDRRSAIVALTPAGKAHFATLASAHRQWVADALHDFPRDDQNQLLMLLTRLKASLSKDDVS</sequence>
<evidence type="ECO:0000313" key="3">
    <source>
        <dbReference type="Proteomes" id="UP001176471"/>
    </source>
</evidence>
<accession>A0ABT8ZLW5</accession>
<evidence type="ECO:0000313" key="2">
    <source>
        <dbReference type="EMBL" id="MDO7835542.1"/>
    </source>
</evidence>
<dbReference type="SUPFAM" id="SSF46785">
    <property type="entry name" value="Winged helix' DNA-binding domain"/>
    <property type="match status" value="1"/>
</dbReference>
<dbReference type="PANTHER" id="PTHR33164:SF43">
    <property type="entry name" value="HTH-TYPE TRANSCRIPTIONAL REPRESSOR YETL"/>
    <property type="match status" value="1"/>
</dbReference>
<dbReference type="InterPro" id="IPR036390">
    <property type="entry name" value="WH_DNA-bd_sf"/>
</dbReference>
<proteinExistence type="predicted"/>
<dbReference type="PRINTS" id="PR00598">
    <property type="entry name" value="HTHMARR"/>
</dbReference>